<dbReference type="InterPro" id="IPR013320">
    <property type="entry name" value="ConA-like_dom_sf"/>
</dbReference>
<dbReference type="Pfam" id="PF20578">
    <property type="entry name" value="aBig_2"/>
    <property type="match status" value="1"/>
</dbReference>
<reference evidence="12 13" key="1">
    <citation type="submission" date="2018-06" db="EMBL/GenBank/DDBJ databases">
        <title>Paenibacillus imtechensis sp. nov.</title>
        <authorList>
            <person name="Pinnaka A.K."/>
            <person name="Singh H."/>
            <person name="Kaur M."/>
        </authorList>
    </citation>
    <scope>NUCLEOTIDE SEQUENCE [LARGE SCALE GENOMIC DNA]</scope>
    <source>
        <strain evidence="12 13">SMB1</strain>
    </source>
</reference>
<evidence type="ECO:0000256" key="10">
    <source>
        <dbReference type="SAM" id="SignalP"/>
    </source>
</evidence>
<evidence type="ECO:0000256" key="7">
    <source>
        <dbReference type="PIRSR" id="PIRSR606710-1"/>
    </source>
</evidence>
<evidence type="ECO:0000256" key="8">
    <source>
        <dbReference type="PIRSR" id="PIRSR606710-2"/>
    </source>
</evidence>
<feature type="active site" description="Proton acceptor" evidence="7">
    <location>
        <position position="469"/>
    </location>
</feature>
<keyword evidence="5" id="KW-1015">Disulfide bond</keyword>
<organism evidence="12 13">
    <name type="scientific">Paenibacillus sambharensis</name>
    <dbReference type="NCBI Taxonomy" id="1803190"/>
    <lineage>
        <taxon>Bacteria</taxon>
        <taxon>Bacillati</taxon>
        <taxon>Bacillota</taxon>
        <taxon>Bacilli</taxon>
        <taxon>Bacillales</taxon>
        <taxon>Paenibacillaceae</taxon>
        <taxon>Paenibacillus</taxon>
    </lineage>
</organism>
<dbReference type="InterPro" id="IPR050727">
    <property type="entry name" value="GH43_arabinanases"/>
</dbReference>
<feature type="region of interest" description="Disordered" evidence="9">
    <location>
        <begin position="404"/>
        <end position="460"/>
    </location>
</feature>
<dbReference type="InterPro" id="IPR023296">
    <property type="entry name" value="Glyco_hydro_beta-prop_sf"/>
</dbReference>
<dbReference type="Gene3D" id="2.60.120.200">
    <property type="match status" value="3"/>
</dbReference>
<dbReference type="GO" id="GO:0004553">
    <property type="term" value="F:hydrolase activity, hydrolyzing O-glycosyl compounds"/>
    <property type="evidence" value="ECO:0007669"/>
    <property type="project" value="InterPro"/>
</dbReference>
<sequence length="1804" mass="190923">MNKRIQRALAMMLTVLLLIPAQLAAAAAGSSAGQSAAGTGTDVAGHWAEQDITAWTDKQLITGYKDGSFKPNQSITRAEFITLLNRVFGFKSEGTAAFADLSESSYFYGEVKKAVAAGYISGYSDGTFKPEKPISREEAAVILYRVFELQGTSSEESKLTDVAALGEWSKHAVGAMISQGFVNGYGDSTFKPKRSITRAEALRMMDNTAGEILVSSGTYTGVISHNVVINTADIQLKDAVIEGDLYLTEGIAGAIDLSNVTVKGTIRIYGGGDQEGVVLNDTRATQVIVNKKGGSVRVTASGTTELGLTTVVSGASLIETAALTGKGFDQVVIGERTPAGAAIELSGTFERVEVRAVSVPAVKLTQGLIKSLVVEQKTALHVAEGAAVQSVTVGANGSVTVSGKGTVTSADKASGDKIVRESGSEAPGGTTSPVVTVPSAPSTPGTDNPAGPETPQTPAPVFKNVSVHDPSIIKDNGTYYVFGSHLAAAKTNDLMSWDLIDTDVTDDNKIIPNVTKELAEALQWAETKTLWAADVIKMNGKYYMYYNASEGSKPLSAMGIATADSIEGPYTDQGLFLKSGKGLSTDGTPFDATIHPSTVDPNVFFDKDGKLWMVYGSYSGGIFILEMNKETGFPLEGQGHGKRLLGGNHSRIEAPYINYNPETGYYYLYVTFGGLDSFGGYNMRVARSLNPDGPYEDYEGKDMINSHGPQGSFFADEAIEPYGVKLLGNFLFSNLNATANFPDYGYVSAGHNSVLYEESTGKTFNFFHSRFPYRGEGHEVRVHQMFMNEDGWPLIAPHRYTGETIGAINAAEIPGDYHYVNHGKKITKDIQPTVAIKLLADGTVTGAATGTWQLKGDYYAELTLNETVDGQVVPTLYKGVFVKQWDATSKAYVTAFTALSGKGVAVWGSMTNLVGDAELVANITSGLSLGNTSRVYTDIALPVQGARGAVITWSSSNPAVIAVDGTVTRPLPGEGNATVELTATITSGIAKATKNFTAVVQQQAASQLEDGLVAKYDFENNLNEADGRVSAGTITGNRINNTGGTITYGTGIKGQATVFNGASGIRLPDGLIASNKYTVSMWLNPAEETYIAPTFFGASSDSKWISFVTRGPALNNTMLWSGTAWYDASTGMKIPVNQWTHVAFTVDEGTIKVFVNGVEKFSGTDFPNIFDTANAAFGLGVNYWDSPFVGMMDEVRIYERALSPEAIGWVVNGEPDLNVKLAEIQYGHIPSKLAVGASFTPSVTVLPANAGNKAVIWSSADPGIAAVDAATGRVTGVAVGTTTIQAAAVDGGGATASYSITVNDGILAHLAFEGDLTDSLGQLGAGTVTGNKVNNTGGSMTYAQGIDGQAAVFNGTSGVRLPNGVIDGSVYSVSMWLKPAAITSYTPAFFGAQTADSWISLVPRGGSGDTMLWSGTTWYDAVTGIRISTDQWSHVAFTVDNGAVKVYINGVQKFSGTGFPDIFKDGTGVFGLGVNYFEDAPYNGLMDELKIYNRALTLEQVQAQYKGVQAVLLDTTAASLLIGETKGITANKAVVWSSDKEHVATVDQNGVVTAVGEGTAVIQAVSVADPSQSAVATITVRATAPAFDPAQDLIVLLNFENNVNDSSGSGNNGTVKNGRVEYVPGRSGQAAQFLKATTDRPFDNIPVQLPNNLIRSDQAYTVASWVKWNGATTDWSQTWSSIYFSDTFVGVDDPANYFLNLGLNDQTRVFIGNPYLPSQSQLPVGVWAHVAMTVTPGGDTVLYLNGVEVARGASNVRPAGQFNEHFLGGNFWNQNFNGAMDEFRMYGKALTAADIRVLAGVAAP</sequence>
<dbReference type="Gene3D" id="2.40.128.10">
    <property type="match status" value="1"/>
</dbReference>
<dbReference type="InterPro" id="IPR006710">
    <property type="entry name" value="Glyco_hydro_43"/>
</dbReference>
<keyword evidence="4" id="KW-0378">Hydrolase</keyword>
<dbReference type="CDD" id="cd18832">
    <property type="entry name" value="GH43_GsAbnA-like"/>
    <property type="match status" value="1"/>
</dbReference>
<dbReference type="SUPFAM" id="SSF49373">
    <property type="entry name" value="Invasin/intimin cell-adhesion fragments"/>
    <property type="match status" value="2"/>
</dbReference>
<proteinExistence type="inferred from homology"/>
<dbReference type="SUPFAM" id="SSF75005">
    <property type="entry name" value="Arabinanase/levansucrase/invertase"/>
    <property type="match status" value="1"/>
</dbReference>
<evidence type="ECO:0000256" key="9">
    <source>
        <dbReference type="SAM" id="MobiDB-lite"/>
    </source>
</evidence>
<feature type="site" description="Important for catalytic activity, responsible for pKa modulation of the active site Glu and correct orientation of both the proton donor and substrate" evidence="8">
    <location>
        <position position="600"/>
    </location>
</feature>
<gene>
    <name evidence="12" type="ORF">DNH61_00420</name>
</gene>
<evidence type="ECO:0000313" key="13">
    <source>
        <dbReference type="Proteomes" id="UP000249522"/>
    </source>
</evidence>
<dbReference type="PROSITE" id="PS51272">
    <property type="entry name" value="SLH"/>
    <property type="match status" value="3"/>
</dbReference>
<comment type="caution">
    <text evidence="12">The sequence shown here is derived from an EMBL/GenBank/DDBJ whole genome shotgun (WGS) entry which is preliminary data.</text>
</comment>
<dbReference type="SUPFAM" id="SSF49899">
    <property type="entry name" value="Concanavalin A-like lectins/glucanases"/>
    <property type="match status" value="3"/>
</dbReference>
<dbReference type="InterPro" id="IPR046780">
    <property type="entry name" value="aBig_2"/>
</dbReference>
<dbReference type="Pfam" id="PF00395">
    <property type="entry name" value="SLH"/>
    <property type="match status" value="3"/>
</dbReference>
<evidence type="ECO:0000256" key="2">
    <source>
        <dbReference type="ARBA" id="ARBA00009865"/>
    </source>
</evidence>
<feature type="chain" id="PRO_5038773487" description="SLH domain-containing protein" evidence="10">
    <location>
        <begin position="25"/>
        <end position="1804"/>
    </location>
</feature>
<evidence type="ECO:0000259" key="11">
    <source>
        <dbReference type="PROSITE" id="PS51272"/>
    </source>
</evidence>
<comment type="similarity">
    <text evidence="2">Belongs to the glycosyl hydrolase 43 family.</text>
</comment>
<feature type="domain" description="SLH" evidence="11">
    <location>
        <begin position="94"/>
        <end position="157"/>
    </location>
</feature>
<dbReference type="Gene3D" id="2.60.40.1080">
    <property type="match status" value="2"/>
</dbReference>
<keyword evidence="13" id="KW-1185">Reference proteome</keyword>
<dbReference type="Proteomes" id="UP000249522">
    <property type="component" value="Unassembled WGS sequence"/>
</dbReference>
<dbReference type="Gene3D" id="2.115.10.20">
    <property type="entry name" value="Glycosyl hydrolase domain, family 43"/>
    <property type="match status" value="1"/>
</dbReference>
<evidence type="ECO:0000313" key="12">
    <source>
        <dbReference type="EMBL" id="PZD97764.1"/>
    </source>
</evidence>
<evidence type="ECO:0000256" key="4">
    <source>
        <dbReference type="ARBA" id="ARBA00022801"/>
    </source>
</evidence>
<feature type="domain" description="SLH" evidence="11">
    <location>
        <begin position="35"/>
        <end position="93"/>
    </location>
</feature>
<dbReference type="Pfam" id="PF16369">
    <property type="entry name" value="GH43_C"/>
    <property type="match status" value="1"/>
</dbReference>
<dbReference type="PANTHER" id="PTHR43301:SF3">
    <property type="entry name" value="ARABINAN ENDO-1,5-ALPHA-L-ARABINOSIDASE A-RELATED"/>
    <property type="match status" value="1"/>
</dbReference>
<dbReference type="InterPro" id="IPR003343">
    <property type="entry name" value="Big_2"/>
</dbReference>
<keyword evidence="6" id="KW-0326">Glycosidase</keyword>
<dbReference type="InterPro" id="IPR001119">
    <property type="entry name" value="SLH_dom"/>
</dbReference>
<comment type="pathway">
    <text evidence="1">Glycan metabolism; L-arabinan degradation.</text>
</comment>
<feature type="signal peptide" evidence="10">
    <location>
        <begin position="1"/>
        <end position="24"/>
    </location>
</feature>
<dbReference type="RefSeq" id="WP_111144727.1">
    <property type="nucleotide sequence ID" value="NZ_QKRB01000006.1"/>
</dbReference>
<dbReference type="InterPro" id="IPR032291">
    <property type="entry name" value="Abn2_C"/>
</dbReference>
<evidence type="ECO:0000256" key="1">
    <source>
        <dbReference type="ARBA" id="ARBA00004834"/>
    </source>
</evidence>
<feature type="compositionally biased region" description="Basic and acidic residues" evidence="9">
    <location>
        <begin position="413"/>
        <end position="423"/>
    </location>
</feature>
<dbReference type="SMART" id="SM00560">
    <property type="entry name" value="LamGL"/>
    <property type="match status" value="3"/>
</dbReference>
<feature type="domain" description="SLH" evidence="11">
    <location>
        <begin position="159"/>
        <end position="219"/>
    </location>
</feature>
<dbReference type="Pfam" id="PF04616">
    <property type="entry name" value="Glyco_hydro_43"/>
    <property type="match status" value="1"/>
</dbReference>
<keyword evidence="3 10" id="KW-0732">Signal</keyword>
<dbReference type="InterPro" id="IPR008964">
    <property type="entry name" value="Invasin/intimin_cell_adhesion"/>
</dbReference>
<dbReference type="InterPro" id="IPR006558">
    <property type="entry name" value="LamG-like"/>
</dbReference>
<feature type="active site" description="Proton donor" evidence="7">
    <location>
        <position position="653"/>
    </location>
</feature>
<dbReference type="EMBL" id="QKRB01000006">
    <property type="protein sequence ID" value="PZD97764.1"/>
    <property type="molecule type" value="Genomic_DNA"/>
</dbReference>
<protein>
    <recommendedName>
        <fullName evidence="11">SLH domain-containing protein</fullName>
    </recommendedName>
</protein>
<dbReference type="GO" id="GO:0005975">
    <property type="term" value="P:carbohydrate metabolic process"/>
    <property type="evidence" value="ECO:0007669"/>
    <property type="project" value="InterPro"/>
</dbReference>
<dbReference type="OrthoDB" id="9801455at2"/>
<evidence type="ECO:0000256" key="3">
    <source>
        <dbReference type="ARBA" id="ARBA00022729"/>
    </source>
</evidence>
<dbReference type="Pfam" id="PF13385">
    <property type="entry name" value="Laminin_G_3"/>
    <property type="match status" value="3"/>
</dbReference>
<feature type="compositionally biased region" description="Low complexity" evidence="9">
    <location>
        <begin position="427"/>
        <end position="446"/>
    </location>
</feature>
<accession>A0A2W1LTC3</accession>
<name>A0A2W1LTC3_9BACL</name>
<dbReference type="Pfam" id="PF02368">
    <property type="entry name" value="Big_2"/>
    <property type="match status" value="2"/>
</dbReference>
<dbReference type="SMART" id="SM00635">
    <property type="entry name" value="BID_2"/>
    <property type="match status" value="2"/>
</dbReference>
<evidence type="ECO:0000256" key="6">
    <source>
        <dbReference type="ARBA" id="ARBA00023295"/>
    </source>
</evidence>
<evidence type="ECO:0000256" key="5">
    <source>
        <dbReference type="ARBA" id="ARBA00023157"/>
    </source>
</evidence>
<dbReference type="PANTHER" id="PTHR43301">
    <property type="entry name" value="ARABINAN ENDO-1,5-ALPHA-L-ARABINOSIDASE"/>
    <property type="match status" value="1"/>
</dbReference>